<reference evidence="8 9" key="1">
    <citation type="submission" date="2011-11" db="EMBL/GenBank/DDBJ databases">
        <title>Complete sequence of Granulicella mallensis MP5ACTX8.</title>
        <authorList>
            <consortium name="US DOE Joint Genome Institute"/>
            <person name="Lucas S."/>
            <person name="Copeland A."/>
            <person name="Lapidus A."/>
            <person name="Cheng J.-F."/>
            <person name="Goodwin L."/>
            <person name="Pitluck S."/>
            <person name="Peters L."/>
            <person name="Lu M."/>
            <person name="Detter J.C."/>
            <person name="Han C."/>
            <person name="Tapia R."/>
            <person name="Land M."/>
            <person name="Hauser L."/>
            <person name="Kyrpides N."/>
            <person name="Ivanova N."/>
            <person name="Mikhailova N."/>
            <person name="Pagani I."/>
            <person name="Rawat S."/>
            <person name="Mannisto M."/>
            <person name="Haggblom M."/>
            <person name="Woyke T."/>
        </authorList>
    </citation>
    <scope>NUCLEOTIDE SEQUENCE [LARGE SCALE GENOMIC DNA]</scope>
    <source>
        <strain evidence="9">ATCC BAA-1857 / DSM 23137 / MP5ACTX8</strain>
    </source>
</reference>
<name>G8NZN2_GRAMM</name>
<feature type="transmembrane region" description="Helical" evidence="7">
    <location>
        <begin position="466"/>
        <end position="483"/>
    </location>
</feature>
<feature type="transmembrane region" description="Helical" evidence="7">
    <location>
        <begin position="361"/>
        <end position="387"/>
    </location>
</feature>
<evidence type="ECO:0000256" key="3">
    <source>
        <dbReference type="ARBA" id="ARBA00022692"/>
    </source>
</evidence>
<dbReference type="STRING" id="682795.AciX8_4883"/>
<dbReference type="PANTHER" id="PTHR30250">
    <property type="entry name" value="PST FAMILY PREDICTED COLANIC ACID TRANSPORTER"/>
    <property type="match status" value="1"/>
</dbReference>
<dbReference type="OrthoDB" id="118371at2"/>
<dbReference type="InterPro" id="IPR002528">
    <property type="entry name" value="MATE_fam"/>
</dbReference>
<feature type="transmembrane region" description="Helical" evidence="7">
    <location>
        <begin position="38"/>
        <end position="58"/>
    </location>
</feature>
<evidence type="ECO:0000256" key="2">
    <source>
        <dbReference type="ARBA" id="ARBA00022475"/>
    </source>
</evidence>
<keyword evidence="3 7" id="KW-0812">Transmembrane</keyword>
<dbReference type="GO" id="GO:0005886">
    <property type="term" value="C:plasma membrane"/>
    <property type="evidence" value="ECO:0007669"/>
    <property type="project" value="UniProtKB-SubCell"/>
</dbReference>
<evidence type="ECO:0000256" key="1">
    <source>
        <dbReference type="ARBA" id="ARBA00004651"/>
    </source>
</evidence>
<sequence>MEKKNDSPNIPPDPSDFGKSSVPASTIRTISKNASANLIRQGSAWVLVLVLPPLLVRTLGKDSYAIWVLTLQMGGYIFLVDSAIQGAVGRFVAQADSRNDLRYMSQMVSSALVLLLVASCVATVALLGLAWKLPDLLQHSSQTMNDIARRVLLIIGFSYIVTLPFAATAGIFVGLQRNAVITIASTTGKVISAVGTAWAALHHWGLVWMASLSSIGVLVQPLIYWLALRRLPARPQFGVRLLSRSSVRVFFSFSAAILLTQFTSLLISGLDMPIVTAFDFQHAAYYAIATTLSNMLMVPYSAIITPVMPIATAIHSNSTPEHLGRVLLKVTRFSTCLLCLLGLFLSLGLHPMLSWWISTDYASHAATFAEILILAQIVRLTLMPYALVGFSAGQQRQMLLSPIGEGVVNLACSVIGASLYGAVGVALGTLVGAIAGAALHFFVSMKKTSAVQFSRVELLLQILRPTSLMVVPMGLFLVIHRWLHGNSSTFALTVLCEALAAGMLWRMVLRPDDRRLLTDHLQSRLLRLRSVLAT</sequence>
<evidence type="ECO:0000256" key="4">
    <source>
        <dbReference type="ARBA" id="ARBA00022989"/>
    </source>
</evidence>
<dbReference type="InterPro" id="IPR050833">
    <property type="entry name" value="Poly_Biosynth_Transport"/>
</dbReference>
<dbReference type="Pfam" id="PF01554">
    <property type="entry name" value="MatE"/>
    <property type="match status" value="1"/>
</dbReference>
<feature type="transmembrane region" description="Helical" evidence="7">
    <location>
        <begin position="489"/>
        <end position="509"/>
    </location>
</feature>
<keyword evidence="5 7" id="KW-0472">Membrane</keyword>
<organism evidence="8 9">
    <name type="scientific">Granulicella mallensis (strain ATCC BAA-1857 / DSM 23137 / MP5ACTX8)</name>
    <dbReference type="NCBI Taxonomy" id="682795"/>
    <lineage>
        <taxon>Bacteria</taxon>
        <taxon>Pseudomonadati</taxon>
        <taxon>Acidobacteriota</taxon>
        <taxon>Terriglobia</taxon>
        <taxon>Terriglobales</taxon>
        <taxon>Acidobacteriaceae</taxon>
        <taxon>Granulicella</taxon>
    </lineage>
</organism>
<accession>G8NZN2</accession>
<dbReference type="HOGENOM" id="CLU_509731_0_0_0"/>
<dbReference type="eggNOG" id="COG2244">
    <property type="taxonomic scope" value="Bacteria"/>
</dbReference>
<comment type="subcellular location">
    <subcellularLocation>
        <location evidence="1">Cell membrane</location>
        <topology evidence="1">Multi-pass membrane protein</topology>
    </subcellularLocation>
</comment>
<feature type="transmembrane region" description="Helical" evidence="7">
    <location>
        <begin position="249"/>
        <end position="270"/>
    </location>
</feature>
<feature type="transmembrane region" description="Helical" evidence="7">
    <location>
        <begin position="108"/>
        <end position="131"/>
    </location>
</feature>
<dbReference type="Proteomes" id="UP000007113">
    <property type="component" value="Chromosome"/>
</dbReference>
<feature type="transmembrane region" description="Helical" evidence="7">
    <location>
        <begin position="64"/>
        <end position="88"/>
    </location>
</feature>
<dbReference type="EMBL" id="CP003130">
    <property type="protein sequence ID" value="AEU39152.1"/>
    <property type="molecule type" value="Genomic_DNA"/>
</dbReference>
<dbReference type="AlphaFoldDB" id="G8NZN2"/>
<dbReference type="KEGG" id="gma:AciX8_4883"/>
<keyword evidence="9" id="KW-1185">Reference proteome</keyword>
<feature type="region of interest" description="Disordered" evidence="6">
    <location>
        <begin position="1"/>
        <end position="22"/>
    </location>
</feature>
<feature type="transmembrane region" description="Helical" evidence="7">
    <location>
        <begin position="326"/>
        <end position="349"/>
    </location>
</feature>
<keyword evidence="2" id="KW-1003">Cell membrane</keyword>
<evidence type="ECO:0000313" key="8">
    <source>
        <dbReference type="EMBL" id="AEU39152.1"/>
    </source>
</evidence>
<evidence type="ECO:0000256" key="5">
    <source>
        <dbReference type="ARBA" id="ARBA00023136"/>
    </source>
</evidence>
<feature type="transmembrane region" description="Helical" evidence="7">
    <location>
        <begin position="151"/>
        <end position="173"/>
    </location>
</feature>
<evidence type="ECO:0000313" key="9">
    <source>
        <dbReference type="Proteomes" id="UP000007113"/>
    </source>
</evidence>
<evidence type="ECO:0000256" key="6">
    <source>
        <dbReference type="SAM" id="MobiDB-lite"/>
    </source>
</evidence>
<gene>
    <name evidence="8" type="ordered locus">AciX8_4883</name>
</gene>
<evidence type="ECO:0000256" key="7">
    <source>
        <dbReference type="SAM" id="Phobius"/>
    </source>
</evidence>
<keyword evidence="4 7" id="KW-1133">Transmembrane helix</keyword>
<feature type="transmembrane region" description="Helical" evidence="7">
    <location>
        <begin position="426"/>
        <end position="445"/>
    </location>
</feature>
<feature type="transmembrane region" description="Helical" evidence="7">
    <location>
        <begin position="180"/>
        <end position="201"/>
    </location>
</feature>
<proteinExistence type="predicted"/>
<feature type="transmembrane region" description="Helical" evidence="7">
    <location>
        <begin position="207"/>
        <end position="228"/>
    </location>
</feature>
<dbReference type="RefSeq" id="WP_014268023.1">
    <property type="nucleotide sequence ID" value="NC_016631.1"/>
</dbReference>
<protein>
    <submittedName>
        <fullName evidence="8">Polysaccharide biosynthesis protein</fullName>
    </submittedName>
</protein>
<feature type="transmembrane region" description="Helical" evidence="7">
    <location>
        <begin position="282"/>
        <end position="305"/>
    </location>
</feature>
<dbReference type="PANTHER" id="PTHR30250:SF26">
    <property type="entry name" value="PSMA PROTEIN"/>
    <property type="match status" value="1"/>
</dbReference>